<protein>
    <submittedName>
        <fullName evidence="2">Uncharacterized protein</fullName>
    </submittedName>
</protein>
<keyword evidence="3" id="KW-1185">Reference proteome</keyword>
<accession>A0A9P9YEN9</accession>
<dbReference type="AlphaFoldDB" id="A0A9P9YEN9"/>
<feature type="region of interest" description="Disordered" evidence="1">
    <location>
        <begin position="73"/>
        <end position="98"/>
    </location>
</feature>
<proteinExistence type="predicted"/>
<evidence type="ECO:0000313" key="3">
    <source>
        <dbReference type="Proteomes" id="UP001059596"/>
    </source>
</evidence>
<name>A0A9P9YEN9_9MUSC</name>
<comment type="caution">
    <text evidence="2">The sequence shown here is derived from an EMBL/GenBank/DDBJ whole genome shotgun (WGS) entry which is preliminary data.</text>
</comment>
<dbReference type="EMBL" id="JAMKOV010000033">
    <property type="protein sequence ID" value="KAI8035634.1"/>
    <property type="molecule type" value="Genomic_DNA"/>
</dbReference>
<evidence type="ECO:0000256" key="1">
    <source>
        <dbReference type="SAM" id="MobiDB-lite"/>
    </source>
</evidence>
<sequence>MYIMLVIKLISQGFSTLPVCNLCLSFPHSIVVNQFPLHPKMSGTLAFSSFRLRHFIAFIFPCPDPRRCHKLHKPGTNEPYTGRRTKDEGGAWQDGHTPMRIHNLNNSQKCTYIA</sequence>
<reference evidence="2" key="1">
    <citation type="journal article" date="2023" name="Genome Biol. Evol.">
        <title>Long-read-based Genome Assembly of Drosophila gunungcola Reveals Fewer Chemosensory Genes in Flower-breeding Species.</title>
        <authorList>
            <person name="Negi A."/>
            <person name="Liao B.Y."/>
            <person name="Yeh S.D."/>
        </authorList>
    </citation>
    <scope>NUCLEOTIDE SEQUENCE</scope>
    <source>
        <strain evidence="2">Sukarami</strain>
    </source>
</reference>
<gene>
    <name evidence="2" type="ORF">M5D96_011683</name>
</gene>
<organism evidence="2 3">
    <name type="scientific">Drosophila gunungcola</name>
    <name type="common">fruit fly</name>
    <dbReference type="NCBI Taxonomy" id="103775"/>
    <lineage>
        <taxon>Eukaryota</taxon>
        <taxon>Metazoa</taxon>
        <taxon>Ecdysozoa</taxon>
        <taxon>Arthropoda</taxon>
        <taxon>Hexapoda</taxon>
        <taxon>Insecta</taxon>
        <taxon>Pterygota</taxon>
        <taxon>Neoptera</taxon>
        <taxon>Endopterygota</taxon>
        <taxon>Diptera</taxon>
        <taxon>Brachycera</taxon>
        <taxon>Muscomorpha</taxon>
        <taxon>Ephydroidea</taxon>
        <taxon>Drosophilidae</taxon>
        <taxon>Drosophila</taxon>
        <taxon>Sophophora</taxon>
    </lineage>
</organism>
<dbReference type="Proteomes" id="UP001059596">
    <property type="component" value="Unassembled WGS sequence"/>
</dbReference>
<evidence type="ECO:0000313" key="2">
    <source>
        <dbReference type="EMBL" id="KAI8035634.1"/>
    </source>
</evidence>